<proteinExistence type="predicted"/>
<comment type="caution">
    <text evidence="3">The sequence shown here is derived from an EMBL/GenBank/DDBJ whole genome shotgun (WGS) entry which is preliminary data.</text>
</comment>
<keyword evidence="2" id="KW-0812">Transmembrane</keyword>
<dbReference type="AlphaFoldDB" id="A0A135L281"/>
<dbReference type="STRING" id="1413211.U473_02690"/>
<dbReference type="EMBL" id="LSKU01000001">
    <property type="protein sequence ID" value="KXG43050.1"/>
    <property type="molecule type" value="Genomic_DNA"/>
</dbReference>
<feature type="coiled-coil region" evidence="1">
    <location>
        <begin position="47"/>
        <end position="74"/>
    </location>
</feature>
<evidence type="ECO:0008006" key="5">
    <source>
        <dbReference type="Google" id="ProtNLM"/>
    </source>
</evidence>
<keyword evidence="4" id="KW-1185">Reference proteome</keyword>
<evidence type="ECO:0000256" key="1">
    <source>
        <dbReference type="SAM" id="Coils"/>
    </source>
</evidence>
<keyword evidence="2" id="KW-0472">Membrane</keyword>
<keyword evidence="2" id="KW-1133">Transmembrane helix</keyword>
<feature type="transmembrane region" description="Helical" evidence="2">
    <location>
        <begin position="17"/>
        <end position="41"/>
    </location>
</feature>
<evidence type="ECO:0000256" key="2">
    <source>
        <dbReference type="SAM" id="Phobius"/>
    </source>
</evidence>
<protein>
    <recommendedName>
        <fullName evidence="5">Fimbrial assembly protein</fullName>
    </recommendedName>
</protein>
<dbReference type="Proteomes" id="UP000070352">
    <property type="component" value="Unassembled WGS sequence"/>
</dbReference>
<accession>A0A135L281</accession>
<keyword evidence="1" id="KW-0175">Coiled coil</keyword>
<name>A0A135L281_9BACI</name>
<organism evidence="3 4">
    <name type="scientific">Tepidibacillus decaturensis</name>
    <dbReference type="NCBI Taxonomy" id="1413211"/>
    <lineage>
        <taxon>Bacteria</taxon>
        <taxon>Bacillati</taxon>
        <taxon>Bacillota</taxon>
        <taxon>Bacilli</taxon>
        <taxon>Bacillales</taxon>
        <taxon>Bacillaceae</taxon>
        <taxon>Tepidibacillus</taxon>
    </lineage>
</organism>
<evidence type="ECO:0000313" key="3">
    <source>
        <dbReference type="EMBL" id="KXG43050.1"/>
    </source>
</evidence>
<reference evidence="3 4" key="1">
    <citation type="submission" date="2016-02" db="EMBL/GenBank/DDBJ databases">
        <title>Draft Genome for Tepidibacillus decaturensis nov. sp. Strain Z9, an Anaerobic, Moderately Thermophilic and Heterotrophic Bacterium from Deep Subsurface of the Illinois Basin, USA.</title>
        <authorList>
            <person name="Dong Y."/>
            <person name="Chang J.Y."/>
            <person name="Sanford R."/>
            <person name="Fouke B.W."/>
        </authorList>
    </citation>
    <scope>NUCLEOTIDE SEQUENCE [LARGE SCALE GENOMIC DNA]</scope>
    <source>
        <strain evidence="3 4">Z9</strain>
    </source>
</reference>
<gene>
    <name evidence="3" type="ORF">U473_02690</name>
</gene>
<sequence>MAMEINLLPQVPTTKKFLWPIAVVIGLIVIVYSSFVGLQIWSKSNQLTSQTQILEQLKKERKASTNQLNQMRQERQLPALYLETIKQLDSAHINWISLVDEISKKLPKDGNIISMSWKNNGKIEMIGYFHSLERVGQYIQWLNQIEWIKEANFINTQETTTQETYIQDILVSESNLTITKEPTETLIQPPEIDVYQITIQIDLNLPSLAIKEGNYKNE</sequence>
<evidence type="ECO:0000313" key="4">
    <source>
        <dbReference type="Proteomes" id="UP000070352"/>
    </source>
</evidence>